<sequence length="76" mass="7878">MAETDPAQNKPGWSLAAVASGDGVQVRIGLPDLDGRPVTAVLALDRTEARAFARALLAAAGDATERTFPHPPGKRS</sequence>
<proteinExistence type="predicted"/>
<protein>
    <submittedName>
        <fullName evidence="1">Uncharacterized protein</fullName>
    </submittedName>
</protein>
<organism evidence="1 2">
    <name type="scientific">Methylobacterium jeotgali</name>
    <dbReference type="NCBI Taxonomy" id="381630"/>
    <lineage>
        <taxon>Bacteria</taxon>
        <taxon>Pseudomonadati</taxon>
        <taxon>Pseudomonadota</taxon>
        <taxon>Alphaproteobacteria</taxon>
        <taxon>Hyphomicrobiales</taxon>
        <taxon>Methylobacteriaceae</taxon>
        <taxon>Methylobacterium</taxon>
    </lineage>
</organism>
<evidence type="ECO:0000313" key="2">
    <source>
        <dbReference type="Proteomes" id="UP001055102"/>
    </source>
</evidence>
<reference evidence="1" key="2">
    <citation type="submission" date="2021-08" db="EMBL/GenBank/DDBJ databases">
        <authorList>
            <person name="Tani A."/>
            <person name="Ola A."/>
            <person name="Ogura Y."/>
            <person name="Katsura K."/>
            <person name="Hayashi T."/>
        </authorList>
    </citation>
    <scope>NUCLEOTIDE SEQUENCE</scope>
    <source>
        <strain evidence="1">LMG 23639</strain>
    </source>
</reference>
<dbReference type="Proteomes" id="UP001055102">
    <property type="component" value="Unassembled WGS sequence"/>
</dbReference>
<reference evidence="1" key="1">
    <citation type="journal article" date="2021" name="Front. Microbiol.">
        <title>Comprehensive Comparative Genomics and Phenotyping of Methylobacterium Species.</title>
        <authorList>
            <person name="Alessa O."/>
            <person name="Ogura Y."/>
            <person name="Fujitani Y."/>
            <person name="Takami H."/>
            <person name="Hayashi T."/>
            <person name="Sahin N."/>
            <person name="Tani A."/>
        </authorList>
    </citation>
    <scope>NUCLEOTIDE SEQUENCE</scope>
    <source>
        <strain evidence="1">LMG 23639</strain>
    </source>
</reference>
<dbReference type="RefSeq" id="WP_238274800.1">
    <property type="nucleotide sequence ID" value="NZ_BPQR01000024.1"/>
</dbReference>
<keyword evidence="2" id="KW-1185">Reference proteome</keyword>
<name>A0ABQ4SW78_9HYPH</name>
<evidence type="ECO:0000313" key="1">
    <source>
        <dbReference type="EMBL" id="GJE06170.1"/>
    </source>
</evidence>
<accession>A0ABQ4SW78</accession>
<comment type="caution">
    <text evidence="1">The sequence shown here is derived from an EMBL/GenBank/DDBJ whole genome shotgun (WGS) entry which is preliminary data.</text>
</comment>
<dbReference type="EMBL" id="BPQR01000024">
    <property type="protein sequence ID" value="GJE06170.1"/>
    <property type="molecule type" value="Genomic_DNA"/>
</dbReference>
<gene>
    <name evidence="1" type="ORF">AOPFMNJM_1483</name>
</gene>